<keyword evidence="5 6" id="KW-0472">Membrane</keyword>
<evidence type="ECO:0000256" key="3">
    <source>
        <dbReference type="ARBA" id="ARBA00022692"/>
    </source>
</evidence>
<proteinExistence type="predicted"/>
<evidence type="ECO:0000313" key="7">
    <source>
        <dbReference type="EMBL" id="KKN20999.1"/>
    </source>
</evidence>
<dbReference type="EMBL" id="LAZR01003189">
    <property type="protein sequence ID" value="KKN20999.1"/>
    <property type="molecule type" value="Genomic_DNA"/>
</dbReference>
<keyword evidence="2" id="KW-1003">Cell membrane</keyword>
<feature type="transmembrane region" description="Helical" evidence="6">
    <location>
        <begin position="137"/>
        <end position="162"/>
    </location>
</feature>
<gene>
    <name evidence="7" type="ORF">LCGC14_0929970</name>
</gene>
<feature type="transmembrane region" description="Helical" evidence="6">
    <location>
        <begin position="105"/>
        <end position="125"/>
    </location>
</feature>
<dbReference type="GO" id="GO:0015171">
    <property type="term" value="F:amino acid transmembrane transporter activity"/>
    <property type="evidence" value="ECO:0007669"/>
    <property type="project" value="TreeGrafter"/>
</dbReference>
<organism evidence="7">
    <name type="scientific">marine sediment metagenome</name>
    <dbReference type="NCBI Taxonomy" id="412755"/>
    <lineage>
        <taxon>unclassified sequences</taxon>
        <taxon>metagenomes</taxon>
        <taxon>ecological metagenomes</taxon>
    </lineage>
</organism>
<feature type="transmembrane region" description="Helical" evidence="6">
    <location>
        <begin position="6"/>
        <end position="23"/>
    </location>
</feature>
<sequence length="206" mass="22078">MIEIFAYAIGVMYTPGPVNLLGLNTGLNGLAKASAGYYFGVGSAMLLLFLSFGWLGSALIDRDSLIIISVIGCGYIATLAIKILKAKVTLGEDATNQRPLRFRQGLVLQLLNPKGMVATLPIATIQFPSAGIHGTGILVWSLVLAILAIGAPGSYAVVGHLLGKRIENPHFFKWFNRMMAALLLYVAGSIGYEFVYLPLARLYCVA</sequence>
<name>A0A0F9NST8_9ZZZZ</name>
<evidence type="ECO:0008006" key="8">
    <source>
        <dbReference type="Google" id="ProtNLM"/>
    </source>
</evidence>
<dbReference type="GO" id="GO:0005886">
    <property type="term" value="C:plasma membrane"/>
    <property type="evidence" value="ECO:0007669"/>
    <property type="project" value="UniProtKB-SubCell"/>
</dbReference>
<dbReference type="GO" id="GO:0033228">
    <property type="term" value="P:cysteine export across plasma membrane"/>
    <property type="evidence" value="ECO:0007669"/>
    <property type="project" value="TreeGrafter"/>
</dbReference>
<dbReference type="PANTHER" id="PTHR30086:SF20">
    <property type="entry name" value="ARGININE EXPORTER PROTEIN ARGO-RELATED"/>
    <property type="match status" value="1"/>
</dbReference>
<reference evidence="7" key="1">
    <citation type="journal article" date="2015" name="Nature">
        <title>Complex archaea that bridge the gap between prokaryotes and eukaryotes.</title>
        <authorList>
            <person name="Spang A."/>
            <person name="Saw J.H."/>
            <person name="Jorgensen S.L."/>
            <person name="Zaremba-Niedzwiedzka K."/>
            <person name="Martijn J."/>
            <person name="Lind A.E."/>
            <person name="van Eijk R."/>
            <person name="Schleper C."/>
            <person name="Guy L."/>
            <person name="Ettema T.J."/>
        </authorList>
    </citation>
    <scope>NUCLEOTIDE SEQUENCE</scope>
</reference>
<dbReference type="PANTHER" id="PTHR30086">
    <property type="entry name" value="ARGININE EXPORTER PROTEIN ARGO"/>
    <property type="match status" value="1"/>
</dbReference>
<feature type="transmembrane region" description="Helical" evidence="6">
    <location>
        <begin position="174"/>
        <end position="192"/>
    </location>
</feature>
<comment type="caution">
    <text evidence="7">The sequence shown here is derived from an EMBL/GenBank/DDBJ whole genome shotgun (WGS) entry which is preliminary data.</text>
</comment>
<evidence type="ECO:0000256" key="1">
    <source>
        <dbReference type="ARBA" id="ARBA00004651"/>
    </source>
</evidence>
<evidence type="ECO:0000256" key="5">
    <source>
        <dbReference type="ARBA" id="ARBA00023136"/>
    </source>
</evidence>
<protein>
    <recommendedName>
        <fullName evidence="8">Transporter</fullName>
    </recommendedName>
</protein>
<keyword evidence="3 6" id="KW-0812">Transmembrane</keyword>
<feature type="transmembrane region" description="Helical" evidence="6">
    <location>
        <begin position="65"/>
        <end position="84"/>
    </location>
</feature>
<evidence type="ECO:0000256" key="2">
    <source>
        <dbReference type="ARBA" id="ARBA00022475"/>
    </source>
</evidence>
<dbReference type="InterPro" id="IPR001123">
    <property type="entry name" value="LeuE-type"/>
</dbReference>
<dbReference type="AlphaFoldDB" id="A0A0F9NST8"/>
<keyword evidence="4 6" id="KW-1133">Transmembrane helix</keyword>
<feature type="transmembrane region" description="Helical" evidence="6">
    <location>
        <begin position="35"/>
        <end position="59"/>
    </location>
</feature>
<evidence type="ECO:0000256" key="4">
    <source>
        <dbReference type="ARBA" id="ARBA00022989"/>
    </source>
</evidence>
<accession>A0A0F9NST8</accession>
<dbReference type="Pfam" id="PF01810">
    <property type="entry name" value="LysE"/>
    <property type="match status" value="1"/>
</dbReference>
<evidence type="ECO:0000256" key="6">
    <source>
        <dbReference type="SAM" id="Phobius"/>
    </source>
</evidence>
<comment type="subcellular location">
    <subcellularLocation>
        <location evidence="1">Cell membrane</location>
        <topology evidence="1">Multi-pass membrane protein</topology>
    </subcellularLocation>
</comment>